<feature type="domain" description="Integrase zinc-binding" evidence="1">
    <location>
        <begin position="19"/>
        <end position="52"/>
    </location>
</feature>
<name>A0ABQ9IKD7_9NEOP</name>
<dbReference type="InterPro" id="IPR041588">
    <property type="entry name" value="Integrase_H2C2"/>
</dbReference>
<accession>A0ABQ9IKD7</accession>
<proteinExistence type="predicted"/>
<evidence type="ECO:0000313" key="3">
    <source>
        <dbReference type="Proteomes" id="UP001159363"/>
    </source>
</evidence>
<comment type="caution">
    <text evidence="2">The sequence shown here is derived from an EMBL/GenBank/DDBJ whole genome shotgun (WGS) entry which is preliminary data.</text>
</comment>
<organism evidence="2 3">
    <name type="scientific">Dryococelus australis</name>
    <dbReference type="NCBI Taxonomy" id="614101"/>
    <lineage>
        <taxon>Eukaryota</taxon>
        <taxon>Metazoa</taxon>
        <taxon>Ecdysozoa</taxon>
        <taxon>Arthropoda</taxon>
        <taxon>Hexapoda</taxon>
        <taxon>Insecta</taxon>
        <taxon>Pterygota</taxon>
        <taxon>Neoptera</taxon>
        <taxon>Polyneoptera</taxon>
        <taxon>Phasmatodea</taxon>
        <taxon>Verophasmatodea</taxon>
        <taxon>Anareolatae</taxon>
        <taxon>Phasmatidae</taxon>
        <taxon>Eurycanthinae</taxon>
        <taxon>Dryococelus</taxon>
    </lineage>
</organism>
<dbReference type="EMBL" id="JARBHB010000001">
    <property type="protein sequence ID" value="KAJ8897168.1"/>
    <property type="molecule type" value="Genomic_DNA"/>
</dbReference>
<dbReference type="Proteomes" id="UP001159363">
    <property type="component" value="Chromosome 1"/>
</dbReference>
<dbReference type="Pfam" id="PF17921">
    <property type="entry name" value="Integrase_H2C2"/>
    <property type="match status" value="1"/>
</dbReference>
<evidence type="ECO:0000259" key="1">
    <source>
        <dbReference type="Pfam" id="PF17921"/>
    </source>
</evidence>
<gene>
    <name evidence="2" type="ORF">PR048_002514</name>
</gene>
<protein>
    <recommendedName>
        <fullName evidence="1">Integrase zinc-binding domain-containing protein</fullName>
    </recommendedName>
</protein>
<reference evidence="2 3" key="1">
    <citation type="submission" date="2023-02" db="EMBL/GenBank/DDBJ databases">
        <title>LHISI_Scaffold_Assembly.</title>
        <authorList>
            <person name="Stuart O.P."/>
            <person name="Cleave R."/>
            <person name="Magrath M.J.L."/>
            <person name="Mikheyev A.S."/>
        </authorList>
    </citation>
    <scope>NUCLEOTIDE SEQUENCE [LARGE SCALE GENOMIC DNA]</scope>
    <source>
        <strain evidence="2">Daus_M_001</strain>
        <tissue evidence="2">Leg muscle</tissue>
    </source>
</reference>
<sequence length="87" mass="10175">MPMLKETATDLKEAINVSIQGTLRLAREHVFWDGMTEDVTEYIRKCATCQKLQRDLPQGPLSEEKDTSTHPWMYVRLIYFNSKERAI</sequence>
<keyword evidence="3" id="KW-1185">Reference proteome</keyword>
<evidence type="ECO:0000313" key="2">
    <source>
        <dbReference type="EMBL" id="KAJ8897168.1"/>
    </source>
</evidence>
<dbReference type="Gene3D" id="1.10.340.70">
    <property type="match status" value="1"/>
</dbReference>